<dbReference type="Proteomes" id="UP000550729">
    <property type="component" value="Unassembled WGS sequence"/>
</dbReference>
<gene>
    <name evidence="5" type="ORF">HH308_20710</name>
</gene>
<evidence type="ECO:0000256" key="3">
    <source>
        <dbReference type="PROSITE-ProRule" id="PRU00266"/>
    </source>
</evidence>
<dbReference type="SUPFAM" id="SSF69065">
    <property type="entry name" value="RNase III domain-like"/>
    <property type="match status" value="1"/>
</dbReference>
<dbReference type="InterPro" id="IPR014720">
    <property type="entry name" value="dsRBD_dom"/>
</dbReference>
<evidence type="ECO:0000313" key="6">
    <source>
        <dbReference type="Proteomes" id="UP000550729"/>
    </source>
</evidence>
<comment type="similarity">
    <text evidence="1">Belongs to the ribonuclease III family.</text>
</comment>
<evidence type="ECO:0000259" key="4">
    <source>
        <dbReference type="PROSITE" id="PS50137"/>
    </source>
</evidence>
<dbReference type="EMBL" id="JABBNB010000025">
    <property type="protein sequence ID" value="NMO03641.1"/>
    <property type="molecule type" value="Genomic_DNA"/>
</dbReference>
<dbReference type="SMART" id="SM00358">
    <property type="entry name" value="DSRM"/>
    <property type="match status" value="2"/>
</dbReference>
<keyword evidence="6" id="KW-1185">Reference proteome</keyword>
<dbReference type="AlphaFoldDB" id="A0A848L4Z5"/>
<dbReference type="GO" id="GO:0006396">
    <property type="term" value="P:RNA processing"/>
    <property type="evidence" value="ECO:0007669"/>
    <property type="project" value="InterPro"/>
</dbReference>
<protein>
    <recommendedName>
        <fullName evidence="4">DRBM domain-containing protein</fullName>
    </recommendedName>
</protein>
<comment type="caution">
    <text evidence="5">The sequence shown here is derived from an EMBL/GenBank/DDBJ whole genome shotgun (WGS) entry which is preliminary data.</text>
</comment>
<dbReference type="Gene3D" id="3.30.160.20">
    <property type="match status" value="1"/>
</dbReference>
<feature type="domain" description="DRBM" evidence="4">
    <location>
        <begin position="145"/>
        <end position="227"/>
    </location>
</feature>
<evidence type="ECO:0000256" key="1">
    <source>
        <dbReference type="ARBA" id="ARBA00010183"/>
    </source>
</evidence>
<dbReference type="Pfam" id="PF00035">
    <property type="entry name" value="dsrm"/>
    <property type="match status" value="1"/>
</dbReference>
<sequence length="768" mass="83590">MPQLPDALADDLETLQVKPDDAALRWVRWARLHQSYLYESVPQPPITSGVLDLLATLGRGWMRVALLDRVRSQRGEFTSNNDVSATLQGDRDARSALAAWVTANQLSLYGTGEAATLAAGGRSSAPEKVAMQILGALSLITGSQAPADRLLDHIKYTPSVPEPDWMTLLTSHVASAPTFSRTDTGPDHDKQFTVTVTVDGLSASGTARSGKAARKLAARTYLHSYAPDCVPAPPSRVPEVRPQLYSAKLPRHEDAREWAAGAFEVADVGLMAQALTHRSWVYENQTLVARAHQRDYGVLATEGAEVLSNLVSHHYVLHTLDESYEVPTTAVTTPSLPRNAIIELFNEMPLNAGILHSRGMRISADVKEDVTQSVVAAAWRANGDLLMERQPSVLWKWVSSFTPTVDPTTLLVQYCGPLKVPFEVDFESRGEHHDRSYRATLTFGIEDRPKWRGGWASTQTAAKHSTAADALSYMLGTDTTQSANSDQDGQLLLRAMLRAELRSADVHAPNSAKDIAVGRLAVDRLAAGDFSGYQQWARVRSQLLPPAHSAVVARLVDYYTAVLRFQRRTAVRHWLYENLPTAGISEGDTDERIATWRGSAASGRLVLLEDLMASFRAIDLNGAVYDFVERQAGVVAIEAGLSLESIRDAESGDPTLILRLSGGELADALVPVVAVVNDLLGTATWMRGPQSISCAISILPTATDPISQAGFTAVDQASRDRWLEQVRSALETFLLTVELAADDSSADRDDLVAAERQLLDLLQAKGEQ</sequence>
<reference evidence="5 6" key="1">
    <citation type="submission" date="2020-04" db="EMBL/GenBank/DDBJ databases">
        <title>Gordonia sp. nov. TBRC 11910.</title>
        <authorList>
            <person name="Suriyachadkun C."/>
        </authorList>
    </citation>
    <scope>NUCLEOTIDE SEQUENCE [LARGE SCALE GENOMIC DNA]</scope>
    <source>
        <strain evidence="5 6">TBRC 11910</strain>
    </source>
</reference>
<dbReference type="PROSITE" id="PS50137">
    <property type="entry name" value="DS_RBD"/>
    <property type="match status" value="1"/>
</dbReference>
<evidence type="ECO:0000313" key="5">
    <source>
        <dbReference type="EMBL" id="NMO03641.1"/>
    </source>
</evidence>
<dbReference type="RefSeq" id="WP_170196143.1">
    <property type="nucleotide sequence ID" value="NZ_JABBNB010000025.1"/>
</dbReference>
<accession>A0A848L4Z5</accession>
<dbReference type="InterPro" id="IPR036389">
    <property type="entry name" value="RNase_III_sf"/>
</dbReference>
<dbReference type="SUPFAM" id="SSF54768">
    <property type="entry name" value="dsRNA-binding domain-like"/>
    <property type="match status" value="2"/>
</dbReference>
<keyword evidence="2 3" id="KW-0694">RNA-binding</keyword>
<dbReference type="GO" id="GO:0003723">
    <property type="term" value="F:RNA binding"/>
    <property type="evidence" value="ECO:0007669"/>
    <property type="project" value="UniProtKB-UniRule"/>
</dbReference>
<evidence type="ECO:0000256" key="2">
    <source>
        <dbReference type="ARBA" id="ARBA00022884"/>
    </source>
</evidence>
<name>A0A848L4Z5_9ACTN</name>
<organism evidence="5 6">
    <name type="scientific">Gordonia asplenii</name>
    <dbReference type="NCBI Taxonomy" id="2725283"/>
    <lineage>
        <taxon>Bacteria</taxon>
        <taxon>Bacillati</taxon>
        <taxon>Actinomycetota</taxon>
        <taxon>Actinomycetes</taxon>
        <taxon>Mycobacteriales</taxon>
        <taxon>Gordoniaceae</taxon>
        <taxon>Gordonia</taxon>
    </lineage>
</organism>
<dbReference type="GO" id="GO:0004525">
    <property type="term" value="F:ribonuclease III activity"/>
    <property type="evidence" value="ECO:0007669"/>
    <property type="project" value="InterPro"/>
</dbReference>
<proteinExistence type="inferred from homology"/>